<feature type="region of interest" description="Disordered" evidence="1">
    <location>
        <begin position="724"/>
        <end position="877"/>
    </location>
</feature>
<dbReference type="OrthoDB" id="3648067at2759"/>
<feature type="compositionally biased region" description="Acidic residues" evidence="1">
    <location>
        <begin position="905"/>
        <end position="931"/>
    </location>
</feature>
<dbReference type="STRING" id="675120.M2WKI2"/>
<sequence length="979" mass="109824">MCSSFSFNIRPTEHRAPPAVADQVPLATPPAIPHQHHARAPAHPRHITPPAKGVASTMKAIRPNTDQEAEFQIYINNEPCKEYALPSSANTAPSNIAQCFIAVEPGDQLSIKGTFTGTVWSGTFDLVADGSFLHESRVEGKPGVEAKFMKSRKVAFEKVLNCPYPPEWTSVYPPIAMYEGTLHAKKLGDKFVAKYLDWETPVPGSDQPGIGCLSLIVSISEDSISKYHKPNRWIDLDGQSDDREIIGGWRREPVQAERELRIARPQGVIDSGITPDHQLYFQENPEDSGAGQKRSSKHRKHWQDTRPGLKAWCRFCFHYRAKSTLDEAGCVLRTEEAQHLEPATDFKKGTDSKARKNAREEEEADMSPPAKKHLGGRLEIPKSKGRLGGTFHLDGKSPSLSPGADDIGWSKNRSNTEFLRALADFEAEYDEAEGEEEGVKRGPRRAAGNAGNINSNVDSGHEHNGHVSYQRQGGKGRANVPAAVNSSHPYDRFGQPVMHSGIDTEGFKTRYLTRNGSIALGDHKRSNDLRLSHHPRSSGQVSYKVSATISSETLPARARTNSAHDAIIEVANNTVHDRRRNNMPAYDRLPSTSGVRQFIGDQGRPVHELIRYFQDHGPYVNESKVQRQFQDIVNELAITNPKTEMVMLRQVRQVRTRRDSSRGATNAPTTTTTTTRKQVSATAEHFSPSAHHEDAQAHFTQTFSYPEHVTNDACQYQAALPAADSLSTQQPPTVQKPASDTAPATSDRSRKRSVSEMTGHIEIPTSNPSKKHTSASDDDLEQARQRLEATKQRLENERREIAVKKAQKETETQQRKLAFEAEMARRAENKRIKDEKKRQKEEEKARKAEEKRLQEEERAAEDTRIREEQQEHAKQRELDAIQLQQEQEELLFAEEQIERERAEVEAMEEDYEIPPEIESESESEVENEDQDVFAAAQESEEELTDLTMMHQACATDGDAAEERSQRYGFRMSEVGCSLL</sequence>
<feature type="region of interest" description="Disordered" evidence="1">
    <location>
        <begin position="518"/>
        <end position="541"/>
    </location>
</feature>
<dbReference type="Proteomes" id="UP000016933">
    <property type="component" value="Unassembled WGS sequence"/>
</dbReference>
<accession>M2WKI2</accession>
<reference evidence="2 3" key="2">
    <citation type="journal article" date="2012" name="PLoS Pathog.">
        <title>Diverse lifestyles and strategies of plant pathogenesis encoded in the genomes of eighteen Dothideomycetes fungi.</title>
        <authorList>
            <person name="Ohm R.A."/>
            <person name="Feau N."/>
            <person name="Henrissat B."/>
            <person name="Schoch C.L."/>
            <person name="Horwitz B.A."/>
            <person name="Barry K.W."/>
            <person name="Condon B.J."/>
            <person name="Copeland A.C."/>
            <person name="Dhillon B."/>
            <person name="Glaser F."/>
            <person name="Hesse C.N."/>
            <person name="Kosti I."/>
            <person name="LaButti K."/>
            <person name="Lindquist E.A."/>
            <person name="Lucas S."/>
            <person name="Salamov A.A."/>
            <person name="Bradshaw R.E."/>
            <person name="Ciuffetti L."/>
            <person name="Hamelin R.C."/>
            <person name="Kema G.H.J."/>
            <person name="Lawrence C."/>
            <person name="Scott J.A."/>
            <person name="Spatafora J.W."/>
            <person name="Turgeon B.G."/>
            <person name="de Wit P.J.G.M."/>
            <person name="Zhong S."/>
            <person name="Goodwin S.B."/>
            <person name="Grigoriev I.V."/>
        </authorList>
    </citation>
    <scope>NUCLEOTIDE SEQUENCE [LARGE SCALE GENOMIC DNA]</scope>
    <source>
        <strain evidence="3">NZE10 / CBS 128990</strain>
    </source>
</reference>
<feature type="region of interest" description="Disordered" evidence="1">
    <location>
        <begin position="430"/>
        <end position="483"/>
    </location>
</feature>
<feature type="compositionally biased region" description="Basic and acidic residues" evidence="1">
    <location>
        <begin position="781"/>
        <end position="877"/>
    </location>
</feature>
<keyword evidence="3" id="KW-1185">Reference proteome</keyword>
<gene>
    <name evidence="2" type="ORF">DOTSEDRAFT_75226</name>
</gene>
<feature type="region of interest" description="Disordered" evidence="1">
    <location>
        <begin position="342"/>
        <end position="376"/>
    </location>
</feature>
<proteinExistence type="predicted"/>
<reference evidence="3" key="1">
    <citation type="journal article" date="2012" name="PLoS Genet.">
        <title>The genomes of the fungal plant pathogens Cladosporium fulvum and Dothistroma septosporum reveal adaptation to different hosts and lifestyles but also signatures of common ancestry.</title>
        <authorList>
            <person name="de Wit P.J.G.M."/>
            <person name="van der Burgt A."/>
            <person name="Oekmen B."/>
            <person name="Stergiopoulos I."/>
            <person name="Abd-Elsalam K.A."/>
            <person name="Aerts A.L."/>
            <person name="Bahkali A.H."/>
            <person name="Beenen H.G."/>
            <person name="Chettri P."/>
            <person name="Cox M.P."/>
            <person name="Datema E."/>
            <person name="de Vries R.P."/>
            <person name="Dhillon B."/>
            <person name="Ganley A.R."/>
            <person name="Griffiths S.A."/>
            <person name="Guo Y."/>
            <person name="Hamelin R.C."/>
            <person name="Henrissat B."/>
            <person name="Kabir M.S."/>
            <person name="Jashni M.K."/>
            <person name="Kema G."/>
            <person name="Klaubauf S."/>
            <person name="Lapidus A."/>
            <person name="Levasseur A."/>
            <person name="Lindquist E."/>
            <person name="Mehrabi R."/>
            <person name="Ohm R.A."/>
            <person name="Owen T.J."/>
            <person name="Salamov A."/>
            <person name="Schwelm A."/>
            <person name="Schijlen E."/>
            <person name="Sun H."/>
            <person name="van den Burg H.A."/>
            <person name="van Ham R.C.H.J."/>
            <person name="Zhang S."/>
            <person name="Goodwin S.B."/>
            <person name="Grigoriev I.V."/>
            <person name="Collemare J."/>
            <person name="Bradshaw R.E."/>
        </authorList>
    </citation>
    <scope>NUCLEOTIDE SEQUENCE [LARGE SCALE GENOMIC DNA]</scope>
    <source>
        <strain evidence="3">NZE10 / CBS 128990</strain>
    </source>
</reference>
<feature type="region of interest" description="Disordered" evidence="1">
    <location>
        <begin position="279"/>
        <end position="303"/>
    </location>
</feature>
<organism evidence="2 3">
    <name type="scientific">Dothistroma septosporum (strain NZE10 / CBS 128990)</name>
    <name type="common">Red band needle blight fungus</name>
    <name type="synonym">Mycosphaerella pini</name>
    <dbReference type="NCBI Taxonomy" id="675120"/>
    <lineage>
        <taxon>Eukaryota</taxon>
        <taxon>Fungi</taxon>
        <taxon>Dikarya</taxon>
        <taxon>Ascomycota</taxon>
        <taxon>Pezizomycotina</taxon>
        <taxon>Dothideomycetes</taxon>
        <taxon>Dothideomycetidae</taxon>
        <taxon>Mycosphaerellales</taxon>
        <taxon>Mycosphaerellaceae</taxon>
        <taxon>Dothistroma</taxon>
    </lineage>
</organism>
<dbReference type="eggNOG" id="ENOG502SVU3">
    <property type="taxonomic scope" value="Eukaryota"/>
</dbReference>
<feature type="compositionally biased region" description="Basic and acidic residues" evidence="1">
    <location>
        <begin position="521"/>
        <end position="531"/>
    </location>
</feature>
<name>M2WKI2_DOTSN</name>
<dbReference type="HOGENOM" id="CLU_303833_0_0_1"/>
<dbReference type="EMBL" id="KB446545">
    <property type="protein sequence ID" value="EME39483.1"/>
    <property type="molecule type" value="Genomic_DNA"/>
</dbReference>
<feature type="region of interest" description="Disordered" evidence="1">
    <location>
        <begin position="391"/>
        <end position="411"/>
    </location>
</feature>
<dbReference type="AlphaFoldDB" id="M2WKI2"/>
<dbReference type="OMA" id="IAQCFIA"/>
<feature type="compositionally biased region" description="Basic and acidic residues" evidence="1">
    <location>
        <begin position="342"/>
        <end position="359"/>
    </location>
</feature>
<evidence type="ECO:0000313" key="2">
    <source>
        <dbReference type="EMBL" id="EME39483.1"/>
    </source>
</evidence>
<evidence type="ECO:0000256" key="1">
    <source>
        <dbReference type="SAM" id="MobiDB-lite"/>
    </source>
</evidence>
<feature type="region of interest" description="Disordered" evidence="1">
    <location>
        <begin position="902"/>
        <end position="931"/>
    </location>
</feature>
<protein>
    <submittedName>
        <fullName evidence="2">Uncharacterized protein</fullName>
    </submittedName>
</protein>
<feature type="region of interest" description="Disordered" evidence="1">
    <location>
        <begin position="653"/>
        <end position="694"/>
    </location>
</feature>
<feature type="compositionally biased region" description="Polar residues" evidence="1">
    <location>
        <begin position="725"/>
        <end position="746"/>
    </location>
</feature>
<evidence type="ECO:0000313" key="3">
    <source>
        <dbReference type="Proteomes" id="UP000016933"/>
    </source>
</evidence>